<dbReference type="InterPro" id="IPR029071">
    <property type="entry name" value="Ubiquitin-like_domsf"/>
</dbReference>
<sequence>MTPEALLVSKALGVLVFAYFLRHWEYYVYVFPRTVLHLLDLRHQTLFPRTPWGFVVRIVIAYFAYKGYLKLQRRWDEYTVQRLHRRLAAKNEAQRLSRVEQHQQAASEAAAAAAAAAEAMRRQREAEAAQAARETSPEERDADAGPQPQQGDWLERLQAQQDAAAAARRAAEAARLAAATAAAAAPAANPAVADPAAAAAAAAAGRAQESSTQQAGSSGSNGSGGPSVAGPTRRRAAESSGAEGSGRQSQPQAPRDLPSPLDWQMLSPLQREAMNQERALRAEQDAEYEAALAEDRRRAEERAAAEAAEAEAQAAAAAAAEAEAVAAEAALQRRQELRERLRRELPSEPDSSDPAGVLVRVRLPDGCSHTRRFLQEAPVQQIRDWLQSLDSFPAWEPDHWNLVNSYPRQVLEGGVAVAEVAGGARQVALFVQEN</sequence>
<dbReference type="AlphaFoldDB" id="A0AAD3DH44"/>
<dbReference type="Pfam" id="PF00789">
    <property type="entry name" value="UBX"/>
    <property type="match status" value="1"/>
</dbReference>
<reference evidence="4 5" key="1">
    <citation type="journal article" date="2021" name="Sci. Rep.">
        <title>Genome sequencing of the multicellular alga Astrephomene provides insights into convergent evolution of germ-soma differentiation.</title>
        <authorList>
            <person name="Yamashita S."/>
            <person name="Yamamoto K."/>
            <person name="Matsuzaki R."/>
            <person name="Suzuki S."/>
            <person name="Yamaguchi H."/>
            <person name="Hirooka S."/>
            <person name="Minakuchi Y."/>
            <person name="Miyagishima S."/>
            <person name="Kawachi M."/>
            <person name="Toyoda A."/>
            <person name="Nozaki H."/>
        </authorList>
    </citation>
    <scope>NUCLEOTIDE SEQUENCE [LARGE SCALE GENOMIC DNA]</scope>
    <source>
        <strain evidence="4 5">NIES-4017</strain>
    </source>
</reference>
<dbReference type="PANTHER" id="PTHR23322">
    <property type="entry name" value="FAS-ASSOCIATED PROTEIN"/>
    <property type="match status" value="1"/>
</dbReference>
<dbReference type="PANTHER" id="PTHR23322:SF1">
    <property type="entry name" value="FAS-ASSOCIATED FACTOR 2"/>
    <property type="match status" value="1"/>
</dbReference>
<gene>
    <name evidence="4" type="ORF">Agub_g2477</name>
</gene>
<accession>A0AAD3DH44</accession>
<evidence type="ECO:0000256" key="2">
    <source>
        <dbReference type="SAM" id="MobiDB-lite"/>
    </source>
</evidence>
<feature type="region of interest" description="Disordered" evidence="2">
    <location>
        <begin position="204"/>
        <end position="262"/>
    </location>
</feature>
<dbReference type="PROSITE" id="PS50033">
    <property type="entry name" value="UBX"/>
    <property type="match status" value="1"/>
</dbReference>
<name>A0AAD3DH44_9CHLO</name>
<dbReference type="SUPFAM" id="SSF54236">
    <property type="entry name" value="Ubiquitin-like"/>
    <property type="match status" value="1"/>
</dbReference>
<feature type="region of interest" description="Disordered" evidence="2">
    <location>
        <begin position="121"/>
        <end position="150"/>
    </location>
</feature>
<evidence type="ECO:0000256" key="1">
    <source>
        <dbReference type="SAM" id="Coils"/>
    </source>
</evidence>
<dbReference type="GO" id="GO:0036503">
    <property type="term" value="P:ERAD pathway"/>
    <property type="evidence" value="ECO:0007669"/>
    <property type="project" value="TreeGrafter"/>
</dbReference>
<evidence type="ECO:0000313" key="4">
    <source>
        <dbReference type="EMBL" id="GFR41726.1"/>
    </source>
</evidence>
<dbReference type="InterPro" id="IPR001012">
    <property type="entry name" value="UBX_dom"/>
</dbReference>
<protein>
    <recommendedName>
        <fullName evidence="3">UBX domain-containing protein</fullName>
    </recommendedName>
</protein>
<feature type="domain" description="UBX" evidence="3">
    <location>
        <begin position="359"/>
        <end position="409"/>
    </location>
</feature>
<evidence type="ECO:0000259" key="3">
    <source>
        <dbReference type="PROSITE" id="PS50033"/>
    </source>
</evidence>
<feature type="coiled-coil region" evidence="1">
    <location>
        <begin position="290"/>
        <end position="344"/>
    </location>
</feature>
<dbReference type="GO" id="GO:0005783">
    <property type="term" value="C:endoplasmic reticulum"/>
    <property type="evidence" value="ECO:0007669"/>
    <property type="project" value="TreeGrafter"/>
</dbReference>
<keyword evidence="1" id="KW-0175">Coiled coil</keyword>
<proteinExistence type="predicted"/>
<dbReference type="Gene3D" id="3.10.20.90">
    <property type="entry name" value="Phosphatidylinositol 3-kinase Catalytic Subunit, Chain A, domain 1"/>
    <property type="match status" value="1"/>
</dbReference>
<keyword evidence="5" id="KW-1185">Reference proteome</keyword>
<dbReference type="InterPro" id="IPR050730">
    <property type="entry name" value="UBX_domain-protein"/>
</dbReference>
<comment type="caution">
    <text evidence="4">The sequence shown here is derived from an EMBL/GenBank/DDBJ whole genome shotgun (WGS) entry which is preliminary data.</text>
</comment>
<dbReference type="CDD" id="cd01767">
    <property type="entry name" value="UBX"/>
    <property type="match status" value="1"/>
</dbReference>
<organism evidence="4 5">
    <name type="scientific">Astrephomene gubernaculifera</name>
    <dbReference type="NCBI Taxonomy" id="47775"/>
    <lineage>
        <taxon>Eukaryota</taxon>
        <taxon>Viridiplantae</taxon>
        <taxon>Chlorophyta</taxon>
        <taxon>core chlorophytes</taxon>
        <taxon>Chlorophyceae</taxon>
        <taxon>CS clade</taxon>
        <taxon>Chlamydomonadales</taxon>
        <taxon>Astrephomenaceae</taxon>
        <taxon>Astrephomene</taxon>
    </lineage>
</organism>
<dbReference type="EMBL" id="BMAR01000002">
    <property type="protein sequence ID" value="GFR41726.1"/>
    <property type="molecule type" value="Genomic_DNA"/>
</dbReference>
<evidence type="ECO:0000313" key="5">
    <source>
        <dbReference type="Proteomes" id="UP001054857"/>
    </source>
</evidence>
<dbReference type="Proteomes" id="UP001054857">
    <property type="component" value="Unassembled WGS sequence"/>
</dbReference>
<feature type="compositionally biased region" description="Low complexity" evidence="2">
    <location>
        <begin position="204"/>
        <end position="218"/>
    </location>
</feature>
<dbReference type="GO" id="GO:0043130">
    <property type="term" value="F:ubiquitin binding"/>
    <property type="evidence" value="ECO:0007669"/>
    <property type="project" value="TreeGrafter"/>
</dbReference>